<feature type="domain" description="F-box" evidence="5">
    <location>
        <begin position="283"/>
        <end position="331"/>
    </location>
</feature>
<reference evidence="6" key="1">
    <citation type="journal article" date="2023" name="Mol. Biol. Evol.">
        <title>Third-Generation Sequencing Reveals the Adaptive Role of the Epigenome in Three Deep-Sea Polychaetes.</title>
        <authorList>
            <person name="Perez M."/>
            <person name="Aroh O."/>
            <person name="Sun Y."/>
            <person name="Lan Y."/>
            <person name="Juniper S.K."/>
            <person name="Young C.R."/>
            <person name="Angers B."/>
            <person name="Qian P.Y."/>
        </authorList>
    </citation>
    <scope>NUCLEOTIDE SEQUENCE</scope>
    <source>
        <strain evidence="6">R07B-5</strain>
    </source>
</reference>
<dbReference type="InterPro" id="IPR051075">
    <property type="entry name" value="SCF_subunit_WD-repeat"/>
</dbReference>
<dbReference type="PROSITE" id="PS50082">
    <property type="entry name" value="WD_REPEATS_2"/>
    <property type="match status" value="4"/>
</dbReference>
<dbReference type="PANTHER" id="PTHR19872:SF7">
    <property type="entry name" value="F-BOX AND WD REPEAT DOMAIN CONTAINING PROTEIN 10B-RELATED"/>
    <property type="match status" value="1"/>
</dbReference>
<comment type="caution">
    <text evidence="6">The sequence shown here is derived from an EMBL/GenBank/DDBJ whole genome shotgun (WGS) entry which is preliminary data.</text>
</comment>
<protein>
    <recommendedName>
        <fullName evidence="5">F-box domain-containing protein</fullName>
    </recommendedName>
</protein>
<sequence>MASPSQRVGQLCDNMKHPNNGTECFEFNLSKALGLRCVHSRYTVCGGCESCVLTTRITSVKTWFSKAGDRSRRRFMLGLIRRLHSVDLVSHVIQLLQPLLYKDFTYARTRTKPSLSTDQATTSDDRALSLVTLEKDITNNWYWFETTNYWTKCNFLLAIMQDCEAHLLHAIGTLAKTLYASEHSVAIPVSDDTASIASTSYTFTSAEHPELKLLISARSEYSVLDKVPLCSPRSKHVDVTPEQCVVNDDTGDDCISVDLDELDPTCMVVPTSEKAYSGVSRHKDFIRQLPVHLSKYILSWLDQVSLYNCVCVSRHWRILVEEVHNEFYVNQHLWEEVMLMQGAAGQSSNPLYAKDTDVYVPNVVPGTWNTIKTGESMIETMFKSEVNFTTAYSGYSTRKIIMEERNVYCGAYNVMMLMEQEQASDTTAMHTDGGKLIAFGCLDRKIHFLSSETGKPLEMTISGHAGSIRCLAINEKKGIIVSGSYDTSLRGWSLETGRCEKIYRGHNDTVTCLDICGDKMASGARDNLCKVWHLDTGLCERTFKHKHAISAIALSTELCISGCDSGNVTVWDVKSGQIVKKLTGHHNVVTGIKFDQWHIVTGSKDGYALAWSAQGDHTRCLTALRHTREVLCLEFMYLRVITGSADGKLRIWNMLNGQCLRIMRGNSKSDPIYRLIAIGNRITVNTSHNMLMLHFEQVEYDYMLENDKTPALVQYGKYSETPIRPQPYSYIRAQRMLKAGASNTKIVHHPLEGEGPRRELTPRLTPKRRDQMTHSAKGLSSHNMASAHRIHSAGARLQTSARQTDRRPPTSDTPLTPVKISAKSVTISVRPTHPSAPPQPRVPLSSRSSTAHGIHDDGQSSDDGSRSGSRRRVSWAFEHPRIPRSKRVTLNEVKSLLRSQMRIRGKPVPPDFVYLSINAIQTSMRPTEATVNMQEMKREEELRTSRHLGRPVSSPGMIDPRTKVSPEQLQLDPVMVEYSLARPKPADEKLADDDIEGKTPQADRGVEDRGRGRLGGATPVAAIIDTEYRSAPVTTRPHMSLYKKSIPSSIPEARVLRPHSATMRCPTPEPGVATTRMLRKAKQASLRGNVTKVSALPPRGKPWQTQTSPDVAMVPMLMYSPDLNARIEDLKQTQRKRQEALLVSPDGKGKVSKYNDPMRSHVTFTLRTHQQVEQELVAIATRRDLDERKNARRFEKQQRAAWLAKVKGCDVCQFTKASRSYVPEIGEVA</sequence>
<evidence type="ECO:0000256" key="2">
    <source>
        <dbReference type="ARBA" id="ARBA00022737"/>
    </source>
</evidence>
<dbReference type="AlphaFoldDB" id="A0AAD9KYP3"/>
<dbReference type="PANTHER" id="PTHR19872">
    <property type="entry name" value="UBIQUITIN LIGASE SPECIFICITY FACTOR/HREP PROTEIN"/>
    <property type="match status" value="1"/>
</dbReference>
<dbReference type="InterPro" id="IPR015943">
    <property type="entry name" value="WD40/YVTN_repeat-like_dom_sf"/>
</dbReference>
<accession>A0AAD9KYP3</accession>
<feature type="repeat" description="WD" evidence="3">
    <location>
        <begin position="503"/>
        <end position="542"/>
    </location>
</feature>
<dbReference type="CDD" id="cd00200">
    <property type="entry name" value="WD40"/>
    <property type="match status" value="1"/>
</dbReference>
<evidence type="ECO:0000313" key="6">
    <source>
        <dbReference type="EMBL" id="KAK2179325.1"/>
    </source>
</evidence>
<dbReference type="InterPro" id="IPR001680">
    <property type="entry name" value="WD40_rpt"/>
</dbReference>
<dbReference type="CDD" id="cd22136">
    <property type="entry name" value="F-box_FBXW10"/>
    <property type="match status" value="1"/>
</dbReference>
<dbReference type="InterPro" id="IPR001810">
    <property type="entry name" value="F-box_dom"/>
</dbReference>
<dbReference type="Gene3D" id="1.20.1280.50">
    <property type="match status" value="1"/>
</dbReference>
<dbReference type="SMART" id="SM00256">
    <property type="entry name" value="FBOX"/>
    <property type="match status" value="1"/>
</dbReference>
<dbReference type="InterPro" id="IPR036047">
    <property type="entry name" value="F-box-like_dom_sf"/>
</dbReference>
<dbReference type="SUPFAM" id="SSF50978">
    <property type="entry name" value="WD40 repeat-like"/>
    <property type="match status" value="1"/>
</dbReference>
<proteinExistence type="predicted"/>
<dbReference type="PROSITE" id="PS00678">
    <property type="entry name" value="WD_REPEATS_1"/>
    <property type="match status" value="1"/>
</dbReference>
<evidence type="ECO:0000256" key="4">
    <source>
        <dbReference type="SAM" id="MobiDB-lite"/>
    </source>
</evidence>
<organism evidence="6 7">
    <name type="scientific">Ridgeia piscesae</name>
    <name type="common">Tubeworm</name>
    <dbReference type="NCBI Taxonomy" id="27915"/>
    <lineage>
        <taxon>Eukaryota</taxon>
        <taxon>Metazoa</taxon>
        <taxon>Spiralia</taxon>
        <taxon>Lophotrochozoa</taxon>
        <taxon>Annelida</taxon>
        <taxon>Polychaeta</taxon>
        <taxon>Sedentaria</taxon>
        <taxon>Canalipalpata</taxon>
        <taxon>Sabellida</taxon>
        <taxon>Siboglinidae</taxon>
        <taxon>Ridgeia</taxon>
    </lineage>
</organism>
<dbReference type="Gene3D" id="2.130.10.10">
    <property type="entry name" value="YVTN repeat-like/Quinoprotein amine dehydrogenase"/>
    <property type="match status" value="1"/>
</dbReference>
<feature type="repeat" description="WD" evidence="3">
    <location>
        <begin position="461"/>
        <end position="502"/>
    </location>
</feature>
<name>A0AAD9KYP3_RIDPI</name>
<keyword evidence="2" id="KW-0677">Repeat</keyword>
<evidence type="ECO:0000256" key="1">
    <source>
        <dbReference type="ARBA" id="ARBA00022574"/>
    </source>
</evidence>
<feature type="compositionally biased region" description="Basic and acidic residues" evidence="4">
    <location>
        <begin position="749"/>
        <end position="772"/>
    </location>
</feature>
<dbReference type="InterPro" id="IPR019775">
    <property type="entry name" value="WD40_repeat_CS"/>
</dbReference>
<dbReference type="PROSITE" id="PS50294">
    <property type="entry name" value="WD_REPEATS_REGION"/>
    <property type="match status" value="1"/>
</dbReference>
<feature type="region of interest" description="Disordered" evidence="4">
    <location>
        <begin position="983"/>
        <end position="1014"/>
    </location>
</feature>
<dbReference type="SUPFAM" id="SSF81383">
    <property type="entry name" value="F-box domain"/>
    <property type="match status" value="1"/>
</dbReference>
<dbReference type="PROSITE" id="PS50181">
    <property type="entry name" value="FBOX"/>
    <property type="match status" value="1"/>
</dbReference>
<gene>
    <name evidence="6" type="ORF">NP493_498g01026</name>
</gene>
<evidence type="ECO:0000313" key="7">
    <source>
        <dbReference type="Proteomes" id="UP001209878"/>
    </source>
</evidence>
<dbReference type="Pfam" id="PF00400">
    <property type="entry name" value="WD40"/>
    <property type="match status" value="4"/>
</dbReference>
<dbReference type="SMART" id="SM00320">
    <property type="entry name" value="WD40"/>
    <property type="match status" value="5"/>
</dbReference>
<feature type="region of interest" description="Disordered" evidence="4">
    <location>
        <begin position="746"/>
        <end position="878"/>
    </location>
</feature>
<keyword evidence="1 3" id="KW-0853">WD repeat</keyword>
<dbReference type="EMBL" id="JAODUO010000497">
    <property type="protein sequence ID" value="KAK2179325.1"/>
    <property type="molecule type" value="Genomic_DNA"/>
</dbReference>
<dbReference type="Proteomes" id="UP001209878">
    <property type="component" value="Unassembled WGS sequence"/>
</dbReference>
<feature type="repeat" description="WD" evidence="3">
    <location>
        <begin position="542"/>
        <end position="581"/>
    </location>
</feature>
<feature type="region of interest" description="Disordered" evidence="4">
    <location>
        <begin position="940"/>
        <end position="962"/>
    </location>
</feature>
<evidence type="ECO:0000256" key="3">
    <source>
        <dbReference type="PROSITE-ProRule" id="PRU00221"/>
    </source>
</evidence>
<dbReference type="InterPro" id="IPR036322">
    <property type="entry name" value="WD40_repeat_dom_sf"/>
</dbReference>
<dbReference type="Pfam" id="PF00646">
    <property type="entry name" value="F-box"/>
    <property type="match status" value="1"/>
</dbReference>
<keyword evidence="7" id="KW-1185">Reference proteome</keyword>
<evidence type="ECO:0000259" key="5">
    <source>
        <dbReference type="PROSITE" id="PS50181"/>
    </source>
</evidence>
<feature type="repeat" description="WD" evidence="3">
    <location>
        <begin position="623"/>
        <end position="662"/>
    </location>
</feature>